<accession>A0AAD4NAJ9</accession>
<evidence type="ECO:0000256" key="5">
    <source>
        <dbReference type="ARBA" id="ARBA00022490"/>
    </source>
</evidence>
<evidence type="ECO:0000256" key="2">
    <source>
        <dbReference type="ARBA" id="ARBA00004496"/>
    </source>
</evidence>
<comment type="catalytic activity">
    <reaction evidence="11">
        <text>L-threonyl-[protein] + ATP = O-phospho-L-threonyl-[protein] + ADP + H(+)</text>
        <dbReference type="Rhea" id="RHEA:46608"/>
        <dbReference type="Rhea" id="RHEA-COMP:11060"/>
        <dbReference type="Rhea" id="RHEA-COMP:11605"/>
        <dbReference type="ChEBI" id="CHEBI:15378"/>
        <dbReference type="ChEBI" id="CHEBI:30013"/>
        <dbReference type="ChEBI" id="CHEBI:30616"/>
        <dbReference type="ChEBI" id="CHEBI:61977"/>
        <dbReference type="ChEBI" id="CHEBI:456216"/>
        <dbReference type="EC" id="2.7.11.1"/>
    </reaction>
</comment>
<feature type="compositionally biased region" description="Polar residues" evidence="14">
    <location>
        <begin position="121"/>
        <end position="147"/>
    </location>
</feature>
<dbReference type="InterPro" id="IPR011009">
    <property type="entry name" value="Kinase-like_dom_sf"/>
</dbReference>
<feature type="compositionally biased region" description="Polar residues" evidence="14">
    <location>
        <begin position="272"/>
        <end position="281"/>
    </location>
</feature>
<evidence type="ECO:0000256" key="13">
    <source>
        <dbReference type="PROSITE-ProRule" id="PRU10141"/>
    </source>
</evidence>
<dbReference type="PROSITE" id="PS50011">
    <property type="entry name" value="PROTEIN_KINASE_DOM"/>
    <property type="match status" value="2"/>
</dbReference>
<dbReference type="FunFam" id="1.10.510.10:FF:000401">
    <property type="entry name" value="serine/threonine-protein kinase haspin"/>
    <property type="match status" value="1"/>
</dbReference>
<name>A0AAD4NAJ9_9BILA</name>
<proteinExistence type="predicted"/>
<feature type="compositionally biased region" description="Basic and acidic residues" evidence="14">
    <location>
        <begin position="781"/>
        <end position="791"/>
    </location>
</feature>
<feature type="compositionally biased region" description="Polar residues" evidence="14">
    <location>
        <begin position="248"/>
        <end position="265"/>
    </location>
</feature>
<dbReference type="GO" id="GO:0005737">
    <property type="term" value="C:cytoplasm"/>
    <property type="evidence" value="ECO:0007669"/>
    <property type="project" value="UniProtKB-SubCell"/>
</dbReference>
<dbReference type="GO" id="GO:0035556">
    <property type="term" value="P:intracellular signal transduction"/>
    <property type="evidence" value="ECO:0007669"/>
    <property type="project" value="TreeGrafter"/>
</dbReference>
<dbReference type="EC" id="2.7.11.1" evidence="3"/>
<dbReference type="InterPro" id="IPR024604">
    <property type="entry name" value="GSG2_C"/>
</dbReference>
<evidence type="ECO:0000313" key="17">
    <source>
        <dbReference type="Proteomes" id="UP001201812"/>
    </source>
</evidence>
<dbReference type="InterPro" id="IPR008266">
    <property type="entry name" value="Tyr_kinase_AS"/>
</dbReference>
<evidence type="ECO:0000259" key="15">
    <source>
        <dbReference type="PROSITE" id="PS50011"/>
    </source>
</evidence>
<evidence type="ECO:0000256" key="7">
    <source>
        <dbReference type="ARBA" id="ARBA00022679"/>
    </source>
</evidence>
<dbReference type="EMBL" id="JAKKPZ010000006">
    <property type="protein sequence ID" value="KAI1719960.1"/>
    <property type="molecule type" value="Genomic_DNA"/>
</dbReference>
<evidence type="ECO:0000256" key="11">
    <source>
        <dbReference type="ARBA" id="ARBA00047899"/>
    </source>
</evidence>
<dbReference type="Pfam" id="PF12330">
    <property type="entry name" value="Haspin_kinase"/>
    <property type="match status" value="1"/>
</dbReference>
<feature type="compositionally biased region" description="Basic residues" evidence="14">
    <location>
        <begin position="66"/>
        <end position="84"/>
    </location>
</feature>
<feature type="region of interest" description="Disordered" evidence="14">
    <location>
        <begin position="167"/>
        <end position="219"/>
    </location>
</feature>
<dbReference type="GO" id="GO:0035173">
    <property type="term" value="F:histone kinase activity"/>
    <property type="evidence" value="ECO:0007669"/>
    <property type="project" value="UniProtKB-ARBA"/>
</dbReference>
<feature type="region of interest" description="Disordered" evidence="14">
    <location>
        <begin position="1406"/>
        <end position="1444"/>
    </location>
</feature>
<feature type="compositionally biased region" description="Polar residues" evidence="14">
    <location>
        <begin position="172"/>
        <end position="191"/>
    </location>
</feature>
<feature type="region of interest" description="Disordered" evidence="14">
    <location>
        <begin position="46"/>
        <end position="95"/>
    </location>
</feature>
<feature type="compositionally biased region" description="Polar residues" evidence="14">
    <location>
        <begin position="202"/>
        <end position="219"/>
    </location>
</feature>
<keyword evidence="5" id="KW-0963">Cytoplasm</keyword>
<dbReference type="InterPro" id="IPR000719">
    <property type="entry name" value="Prot_kinase_dom"/>
</dbReference>
<feature type="compositionally biased region" description="Polar residues" evidence="14">
    <location>
        <begin position="1252"/>
        <end position="1276"/>
    </location>
</feature>
<comment type="caution">
    <text evidence="16">The sequence shown here is derived from an EMBL/GenBank/DDBJ whole genome shotgun (WGS) entry which is preliminary data.</text>
</comment>
<keyword evidence="7" id="KW-0808">Transferase</keyword>
<feature type="domain" description="Protein kinase" evidence="15">
    <location>
        <begin position="809"/>
        <end position="1078"/>
    </location>
</feature>
<dbReference type="GO" id="GO:0005634">
    <property type="term" value="C:nucleus"/>
    <property type="evidence" value="ECO:0007669"/>
    <property type="project" value="TreeGrafter"/>
</dbReference>
<feature type="domain" description="Protein kinase" evidence="15">
    <location>
        <begin position="414"/>
        <end position="744"/>
    </location>
</feature>
<feature type="region of interest" description="Disordered" evidence="14">
    <location>
        <begin position="247"/>
        <end position="281"/>
    </location>
</feature>
<evidence type="ECO:0000256" key="6">
    <source>
        <dbReference type="ARBA" id="ARBA00022527"/>
    </source>
</evidence>
<keyword evidence="4" id="KW-0158">Chromosome</keyword>
<organism evidence="16 17">
    <name type="scientific">Ditylenchus destructor</name>
    <dbReference type="NCBI Taxonomy" id="166010"/>
    <lineage>
        <taxon>Eukaryota</taxon>
        <taxon>Metazoa</taxon>
        <taxon>Ecdysozoa</taxon>
        <taxon>Nematoda</taxon>
        <taxon>Chromadorea</taxon>
        <taxon>Rhabditida</taxon>
        <taxon>Tylenchina</taxon>
        <taxon>Tylenchomorpha</taxon>
        <taxon>Sphaerularioidea</taxon>
        <taxon>Anguinidae</taxon>
        <taxon>Anguininae</taxon>
        <taxon>Ditylenchus</taxon>
    </lineage>
</organism>
<feature type="binding site" evidence="13">
    <location>
        <position position="842"/>
    </location>
    <ligand>
        <name>ATP</name>
        <dbReference type="ChEBI" id="CHEBI:30616"/>
    </ligand>
</feature>
<dbReference type="InterPro" id="IPR017441">
    <property type="entry name" value="Protein_kinase_ATP_BS"/>
</dbReference>
<feature type="region of interest" description="Disordered" evidence="14">
    <location>
        <begin position="121"/>
        <end position="150"/>
    </location>
</feature>
<dbReference type="GO" id="GO:0005524">
    <property type="term" value="F:ATP binding"/>
    <property type="evidence" value="ECO:0007669"/>
    <property type="project" value="UniProtKB-UniRule"/>
</dbReference>
<keyword evidence="17" id="KW-1185">Reference proteome</keyword>
<dbReference type="PROSITE" id="PS00107">
    <property type="entry name" value="PROTEIN_KINASE_ATP"/>
    <property type="match status" value="1"/>
</dbReference>
<feature type="region of interest" description="Disordered" evidence="14">
    <location>
        <begin position="767"/>
        <end position="799"/>
    </location>
</feature>
<dbReference type="SUPFAM" id="SSF56112">
    <property type="entry name" value="Protein kinase-like (PK-like)"/>
    <property type="match status" value="2"/>
</dbReference>
<keyword evidence="6" id="KW-0723">Serine/threonine-protein kinase</keyword>
<dbReference type="Gene3D" id="3.30.200.20">
    <property type="entry name" value="Phosphorylase Kinase, domain 1"/>
    <property type="match status" value="1"/>
</dbReference>
<evidence type="ECO:0000256" key="4">
    <source>
        <dbReference type="ARBA" id="ARBA00022454"/>
    </source>
</evidence>
<feature type="compositionally biased region" description="Low complexity" evidence="14">
    <location>
        <begin position="1427"/>
        <end position="1444"/>
    </location>
</feature>
<dbReference type="InterPro" id="IPR001245">
    <property type="entry name" value="Ser-Thr/Tyr_kinase_cat_dom"/>
</dbReference>
<dbReference type="PROSITE" id="PS00109">
    <property type="entry name" value="PROTEIN_KINASE_TYR"/>
    <property type="match status" value="1"/>
</dbReference>
<evidence type="ECO:0000313" key="16">
    <source>
        <dbReference type="EMBL" id="KAI1719960.1"/>
    </source>
</evidence>
<evidence type="ECO:0000256" key="9">
    <source>
        <dbReference type="ARBA" id="ARBA00022777"/>
    </source>
</evidence>
<dbReference type="SMART" id="SM01331">
    <property type="entry name" value="DUF3635"/>
    <property type="match status" value="1"/>
</dbReference>
<dbReference type="Pfam" id="PF07714">
    <property type="entry name" value="PK_Tyr_Ser-Thr"/>
    <property type="match status" value="1"/>
</dbReference>
<dbReference type="PANTHER" id="PTHR24419:SF18">
    <property type="entry name" value="SERINE_THREONINE-PROTEIN KINASE HASPIN"/>
    <property type="match status" value="1"/>
</dbReference>
<dbReference type="Gene3D" id="1.10.510.10">
    <property type="entry name" value="Transferase(Phosphotransferase) domain 1"/>
    <property type="match status" value="2"/>
</dbReference>
<keyword evidence="8 13" id="KW-0547">Nucleotide-binding</keyword>
<sequence length="1509" mass="170815">MPPKRFPPLRHRWRTQPRTSHVGIVAGEVDFIQQHENSFIQNATIIEEDNDSSYKPIPVEEELVKPKRAPKKQRKPRKPRRKSSPPKIDEEAKQLNQYFDELEDFDLIVEQVHEDRYVMGTSANKSDPQPIDNRNATNDSSSWSFDKTNCPREDFVAPNVNYPERRIVPKLRTTSTKSGSFSVFSKNSTSKTEFKPPENDENQPGPSTSPKSDTFAESETSLRISLTPYALVNRSRYSLLDAAMAGPSRTSLQSPHFSTPRNISETSEKISENSSLKSTASMPMFSPVRKSVPKKSKLSFRREEFVASTPIKDSLPKSRLTDTVLPTRTICPENSPHLSPQSTACEIRPNCGRAFSTSTIAVGGRNISQVMVENPFDVFYYLRGFTRPRTSLNYLLHVCKQDNVMPWKLFPFDRRGCKKLGEGAYGEVFQSKIGELNVALKIVPFQDEECYHDGLVNGERMKNTMEILPEVLITKELSELEKMDDTTRYSTPTFVRLIQATVIQGDYPSLLLSEWDKFNKTKRSENQRPDTYSSPNQLFMVFALSLGGKDLEAYTIKNEKQAFSIFFQIALSLAIAEETHEFEHRDLHIGNVLIAQCRASQTISYTFNGNLIKIKSCGVLASIIDFTNSRMQKEGTIIFLDLSEDEELFKGTGDYQFDIYREMRQKNSDRWKDFTPYTNVLWLHYLATKMFNSKTIPKKRRDKIIDHLNSLPSDVQIMMVLVAVDPSRKILSSARSTVDDIQYLSNNCPSREAIISMRNGERDVHDVEAGPSTQLCNMQNGKDETSRREGNTHGSSRNAFGSLRDISDFELLEQLGRGFFGTVWRVKEISPQSEDEGVMVMKIPILHKNSCRLSAKKMVQKEDYMLRLLVHPNILRSRGICVQRTGLQWQLNLLVDFCDGGSLQQLILNAQRPFPWLQRCLIALDICRAMNFVHSRGFMHRDLTSMNILLKSQLSLPYPKALVADFGLSSKIPKGQKLEQVGTQNWMAPEMLKEEFYNEKSDIFSFGVIMCQMIARIDADHDAGLYRTPAFGLDYVRFTARCPSETPLTLLKLAFMCCLGDPNARPSFRALTDQLTELTQQNIEAWSIFPREGMNAGEIRLGRSRSDAAIRGSEKSILKESPRKCGNRTKPPMKKHATILEKIATSENYGADNAMAGKREENATAQFKILAESVASEDPGYQESVRNPFTDHVRYRSIRKIKPRDPIKLGRRAANSVCLATFQDNSNNISARNQQNRLTGYRAKGIEKSARKSSTASGLISNPSYKSMENNTPREISRSLSLPSSFMFDVQSDSSDGNDSAFRDSPNRHPYSLLKKTSVTLGLGEQRDLQGHITLSFREFDEKFTSWRSASKERNPGIQTSDVANNESLYESFLSEPRYSDRFHKSMSPSFADNLRILPSDCLTDSSTPTESWNSSSPYTTPFDSARNSPISFSKSSRNKSISMSPPITAIESASELGKASLTSKIRQNCKAICDSPNSNSRAGSPRSRRHLYDDEEIDRNATQNCQLL</sequence>
<evidence type="ECO:0000256" key="3">
    <source>
        <dbReference type="ARBA" id="ARBA00012513"/>
    </source>
</evidence>
<gene>
    <name evidence="16" type="ORF">DdX_05322</name>
</gene>
<keyword evidence="10 13" id="KW-0067">ATP-binding</keyword>
<comment type="subcellular location">
    <subcellularLocation>
        <location evidence="1">Chromosome</location>
    </subcellularLocation>
    <subcellularLocation>
        <location evidence="2">Cytoplasm</location>
    </subcellularLocation>
</comment>
<dbReference type="GO" id="GO:0004674">
    <property type="term" value="F:protein serine/threonine kinase activity"/>
    <property type="evidence" value="ECO:0007669"/>
    <property type="project" value="UniProtKB-KW"/>
</dbReference>
<evidence type="ECO:0000256" key="12">
    <source>
        <dbReference type="ARBA" id="ARBA00048679"/>
    </source>
</evidence>
<feature type="compositionally biased region" description="Low complexity" evidence="14">
    <location>
        <begin position="1406"/>
        <end position="1418"/>
    </location>
</feature>
<reference evidence="16" key="1">
    <citation type="submission" date="2022-01" db="EMBL/GenBank/DDBJ databases">
        <title>Genome Sequence Resource for Two Populations of Ditylenchus destructor, the Migratory Endoparasitic Phytonematode.</title>
        <authorList>
            <person name="Zhang H."/>
            <person name="Lin R."/>
            <person name="Xie B."/>
        </authorList>
    </citation>
    <scope>NUCLEOTIDE SEQUENCE</scope>
    <source>
        <strain evidence="16">BazhouSP</strain>
    </source>
</reference>
<evidence type="ECO:0000256" key="10">
    <source>
        <dbReference type="ARBA" id="ARBA00022840"/>
    </source>
</evidence>
<comment type="catalytic activity">
    <reaction evidence="12">
        <text>L-seryl-[protein] + ATP = O-phospho-L-seryl-[protein] + ADP + H(+)</text>
        <dbReference type="Rhea" id="RHEA:17989"/>
        <dbReference type="Rhea" id="RHEA-COMP:9863"/>
        <dbReference type="Rhea" id="RHEA-COMP:11604"/>
        <dbReference type="ChEBI" id="CHEBI:15378"/>
        <dbReference type="ChEBI" id="CHEBI:29999"/>
        <dbReference type="ChEBI" id="CHEBI:30616"/>
        <dbReference type="ChEBI" id="CHEBI:83421"/>
        <dbReference type="ChEBI" id="CHEBI:456216"/>
        <dbReference type="EC" id="2.7.11.1"/>
    </reaction>
</comment>
<dbReference type="GO" id="GO:0005694">
    <property type="term" value="C:chromosome"/>
    <property type="evidence" value="ECO:0007669"/>
    <property type="project" value="UniProtKB-SubCell"/>
</dbReference>
<keyword evidence="9 16" id="KW-0418">Kinase</keyword>
<evidence type="ECO:0000256" key="8">
    <source>
        <dbReference type="ARBA" id="ARBA00022741"/>
    </source>
</evidence>
<dbReference type="Proteomes" id="UP001201812">
    <property type="component" value="Unassembled WGS sequence"/>
</dbReference>
<evidence type="ECO:0000256" key="14">
    <source>
        <dbReference type="SAM" id="MobiDB-lite"/>
    </source>
</evidence>
<feature type="compositionally biased region" description="Polar residues" evidence="14">
    <location>
        <begin position="771"/>
        <end position="780"/>
    </location>
</feature>
<feature type="region of interest" description="Disordered" evidence="14">
    <location>
        <begin position="1114"/>
        <end position="1133"/>
    </location>
</feature>
<protein>
    <recommendedName>
        <fullName evidence="3">non-specific serine/threonine protein kinase</fullName>
        <ecNumber evidence="3">2.7.11.1</ecNumber>
    </recommendedName>
</protein>
<evidence type="ECO:0000256" key="1">
    <source>
        <dbReference type="ARBA" id="ARBA00004286"/>
    </source>
</evidence>
<feature type="compositionally biased region" description="Basic and acidic residues" evidence="14">
    <location>
        <begin position="1114"/>
        <end position="1123"/>
    </location>
</feature>
<dbReference type="PANTHER" id="PTHR24419">
    <property type="entry name" value="INTERLEUKIN-1 RECEPTOR-ASSOCIATED KINASE"/>
    <property type="match status" value="1"/>
</dbReference>
<feature type="region of interest" description="Disordered" evidence="14">
    <location>
        <begin position="1243"/>
        <end position="1276"/>
    </location>
</feature>